<keyword evidence="4" id="KW-1185">Reference proteome</keyword>
<dbReference type="PANTHER" id="PTHR23028">
    <property type="entry name" value="ACETYLTRANSFERASE"/>
    <property type="match status" value="1"/>
</dbReference>
<keyword evidence="3" id="KW-0012">Acyltransferase</keyword>
<feature type="transmembrane region" description="Helical" evidence="1">
    <location>
        <begin position="49"/>
        <end position="67"/>
    </location>
</feature>
<keyword evidence="1" id="KW-1133">Transmembrane helix</keyword>
<accession>L8JCF1</accession>
<reference evidence="3 4" key="1">
    <citation type="submission" date="2012-12" db="EMBL/GenBank/DDBJ databases">
        <title>Genome Assembly of Photobacterium sp. AK15.</title>
        <authorList>
            <person name="Khatri I."/>
            <person name="Vaidya B."/>
            <person name="Srinivas T.N.R."/>
            <person name="Subramanian S."/>
            <person name="Pinnaka A."/>
        </authorList>
    </citation>
    <scope>NUCLEOTIDE SEQUENCE [LARGE SCALE GENOMIC DNA]</scope>
    <source>
        <strain evidence="3 4">AK15</strain>
    </source>
</reference>
<dbReference type="PATRIC" id="fig|1056511.3.peg.2073"/>
<feature type="transmembrane region" description="Helical" evidence="1">
    <location>
        <begin position="88"/>
        <end position="105"/>
    </location>
</feature>
<evidence type="ECO:0000256" key="1">
    <source>
        <dbReference type="SAM" id="Phobius"/>
    </source>
</evidence>
<dbReference type="EMBL" id="AMZO01000015">
    <property type="protein sequence ID" value="ELR65958.1"/>
    <property type="molecule type" value="Genomic_DNA"/>
</dbReference>
<feature type="transmembrane region" description="Helical" evidence="1">
    <location>
        <begin position="12"/>
        <end position="34"/>
    </location>
</feature>
<dbReference type="InterPro" id="IPR050879">
    <property type="entry name" value="Acyltransferase_3"/>
</dbReference>
<dbReference type="InterPro" id="IPR002656">
    <property type="entry name" value="Acyl_transf_3_dom"/>
</dbReference>
<feature type="transmembrane region" description="Helical" evidence="1">
    <location>
        <begin position="165"/>
        <end position="184"/>
    </location>
</feature>
<protein>
    <submittedName>
        <fullName evidence="3">Putative acyltransferase</fullName>
    </submittedName>
</protein>
<evidence type="ECO:0000259" key="2">
    <source>
        <dbReference type="Pfam" id="PF01757"/>
    </source>
</evidence>
<name>L8JCF1_9GAMM</name>
<keyword evidence="3" id="KW-0808">Transferase</keyword>
<keyword evidence="1" id="KW-0472">Membrane</keyword>
<dbReference type="Pfam" id="PF01757">
    <property type="entry name" value="Acyl_transf_3"/>
    <property type="match status" value="1"/>
</dbReference>
<gene>
    <name evidence="3" type="ORF">C942_00584</name>
</gene>
<evidence type="ECO:0000313" key="4">
    <source>
        <dbReference type="Proteomes" id="UP000011134"/>
    </source>
</evidence>
<dbReference type="Proteomes" id="UP000011134">
    <property type="component" value="Unassembled WGS sequence"/>
</dbReference>
<sequence length="396" mass="45471">MNMNKQIPILTPLRGFAALCVVFFHARLIFFVQWKDPVSEYTHFIENSYLWVDLFFVLSGFVMMHIYQQTFLQGISVAKWRHFMWLRFSRIYPLFLSTLLVLVLWESVKYFAAVGFYGGPLFEAWGVNGIPAFAGPFNSGDTLMANFLMLHAVVNLDLSWNISSWSLSVEWLCYMVFPLLIPMLSVRSRNSVWMPVVIICIWTGINKNHGSLDVTGDLYAFIRGLCGFAMGAWLRNVVLSLVVKKWFDNDAALLSVFLMSLWLMHLPKEGSHNVYVVLVFSLMVFIAAQQSERQTPVFKMMDNRVTRFLGDISYSVYLWHAVLLLVGVEVLNLIAPEALASWFTQTSWSAGMWGMAAFMAVTILISSLSYYGLERPAMKYLRKKFQTQRYEVSKAS</sequence>
<feature type="domain" description="Acyltransferase 3" evidence="2">
    <location>
        <begin position="13"/>
        <end position="366"/>
    </location>
</feature>
<keyword evidence="1" id="KW-0812">Transmembrane</keyword>
<feature type="transmembrane region" description="Helical" evidence="1">
    <location>
        <begin position="351"/>
        <end position="373"/>
    </location>
</feature>
<evidence type="ECO:0000313" key="3">
    <source>
        <dbReference type="EMBL" id="ELR65958.1"/>
    </source>
</evidence>
<feature type="transmembrane region" description="Helical" evidence="1">
    <location>
        <begin position="308"/>
        <end position="331"/>
    </location>
</feature>
<dbReference type="AlphaFoldDB" id="L8JCF1"/>
<feature type="transmembrane region" description="Helical" evidence="1">
    <location>
        <begin position="191"/>
        <end position="206"/>
    </location>
</feature>
<dbReference type="GO" id="GO:0016747">
    <property type="term" value="F:acyltransferase activity, transferring groups other than amino-acyl groups"/>
    <property type="evidence" value="ECO:0007669"/>
    <property type="project" value="InterPro"/>
</dbReference>
<comment type="caution">
    <text evidence="3">The sequence shown here is derived from an EMBL/GenBank/DDBJ whole genome shotgun (WGS) entry which is preliminary data.</text>
</comment>
<feature type="transmembrane region" description="Helical" evidence="1">
    <location>
        <begin position="218"/>
        <end position="234"/>
    </location>
</feature>
<proteinExistence type="predicted"/>
<feature type="transmembrane region" description="Helical" evidence="1">
    <location>
        <begin position="270"/>
        <end position="288"/>
    </location>
</feature>
<feature type="transmembrane region" description="Helical" evidence="1">
    <location>
        <begin position="246"/>
        <end position="264"/>
    </location>
</feature>
<organism evidence="3 4">
    <name type="scientific">Photobacterium marinum</name>
    <dbReference type="NCBI Taxonomy" id="1056511"/>
    <lineage>
        <taxon>Bacteria</taxon>
        <taxon>Pseudomonadati</taxon>
        <taxon>Pseudomonadota</taxon>
        <taxon>Gammaproteobacteria</taxon>
        <taxon>Vibrionales</taxon>
        <taxon>Vibrionaceae</taxon>
        <taxon>Photobacterium</taxon>
    </lineage>
</organism>